<protein>
    <recommendedName>
        <fullName evidence="3">TIGR00725 family protein</fullName>
    </recommendedName>
</protein>
<accession>A0ABP8ZH82</accession>
<dbReference type="Gene3D" id="3.40.50.450">
    <property type="match status" value="1"/>
</dbReference>
<comment type="caution">
    <text evidence="1">The sequence shown here is derived from an EMBL/GenBank/DDBJ whole genome shotgun (WGS) entry which is preliminary data.</text>
</comment>
<dbReference type="PANTHER" id="PTHR43393:SF3">
    <property type="entry name" value="LYSINE DECARBOXYLASE-LIKE PROTEIN"/>
    <property type="match status" value="1"/>
</dbReference>
<dbReference type="EMBL" id="BAABKN010000032">
    <property type="protein sequence ID" value="GAA4756332.1"/>
    <property type="molecule type" value="Genomic_DNA"/>
</dbReference>
<dbReference type="RefSeq" id="WP_345529568.1">
    <property type="nucleotide sequence ID" value="NZ_BAABKN010000032.1"/>
</dbReference>
<evidence type="ECO:0008006" key="3">
    <source>
        <dbReference type="Google" id="ProtNLM"/>
    </source>
</evidence>
<dbReference type="Pfam" id="PF18306">
    <property type="entry name" value="LDcluster4"/>
    <property type="match status" value="1"/>
</dbReference>
<organism evidence="1 2">
    <name type="scientific">Nocardioides endophyticus</name>
    <dbReference type="NCBI Taxonomy" id="1353775"/>
    <lineage>
        <taxon>Bacteria</taxon>
        <taxon>Bacillati</taxon>
        <taxon>Actinomycetota</taxon>
        <taxon>Actinomycetes</taxon>
        <taxon>Propionibacteriales</taxon>
        <taxon>Nocardioidaceae</taxon>
        <taxon>Nocardioides</taxon>
    </lineage>
</organism>
<dbReference type="PANTHER" id="PTHR43393">
    <property type="entry name" value="CYTOKININ RIBOSIDE 5'-MONOPHOSPHATE PHOSPHORIBOHYDROLASE"/>
    <property type="match status" value="1"/>
</dbReference>
<sequence length="157" mass="15962">MTLTGRYVAVVGPADEARPSDLAHAEEVGRLLAEAGAVLLTGGHHGVMQAAARGARDGDGVSIGLMSGSERGTGSPEHTYLLPTGLGELRNGLLVRAADAVVAVGCSWGTLSEIALARRTGVPLVLIDPWELPEDVGVIVADATEAVATVHALLAGR</sequence>
<dbReference type="SUPFAM" id="SSF102405">
    <property type="entry name" value="MCP/YpsA-like"/>
    <property type="match status" value="1"/>
</dbReference>
<name>A0ABP8ZH82_9ACTN</name>
<proteinExistence type="predicted"/>
<dbReference type="Proteomes" id="UP001499882">
    <property type="component" value="Unassembled WGS sequence"/>
</dbReference>
<dbReference type="InterPro" id="IPR052341">
    <property type="entry name" value="LOG_family_nucleotidases"/>
</dbReference>
<dbReference type="InterPro" id="IPR041164">
    <property type="entry name" value="LDcluster4"/>
</dbReference>
<gene>
    <name evidence="1" type="ORF">GCM10023350_47360</name>
</gene>
<evidence type="ECO:0000313" key="1">
    <source>
        <dbReference type="EMBL" id="GAA4756332.1"/>
    </source>
</evidence>
<evidence type="ECO:0000313" key="2">
    <source>
        <dbReference type="Proteomes" id="UP001499882"/>
    </source>
</evidence>
<reference evidence="2" key="1">
    <citation type="journal article" date="2019" name="Int. J. Syst. Evol. Microbiol.">
        <title>The Global Catalogue of Microorganisms (GCM) 10K type strain sequencing project: providing services to taxonomists for standard genome sequencing and annotation.</title>
        <authorList>
            <consortium name="The Broad Institute Genomics Platform"/>
            <consortium name="The Broad Institute Genome Sequencing Center for Infectious Disease"/>
            <person name="Wu L."/>
            <person name="Ma J."/>
        </authorList>
    </citation>
    <scope>NUCLEOTIDE SEQUENCE [LARGE SCALE GENOMIC DNA]</scope>
    <source>
        <strain evidence="2">JCM 18532</strain>
    </source>
</reference>
<keyword evidence="2" id="KW-1185">Reference proteome</keyword>